<dbReference type="AlphaFoldDB" id="A0A239E2B4"/>
<evidence type="ECO:0000313" key="3">
    <source>
        <dbReference type="Proteomes" id="UP000198280"/>
    </source>
</evidence>
<gene>
    <name evidence="2" type="ORF">SAMN05216252_105277</name>
</gene>
<dbReference type="EMBL" id="FZOF01000005">
    <property type="protein sequence ID" value="SNS38649.1"/>
    <property type="molecule type" value="Genomic_DNA"/>
</dbReference>
<proteinExistence type="predicted"/>
<dbReference type="Proteomes" id="UP000198280">
    <property type="component" value="Unassembled WGS sequence"/>
</dbReference>
<name>A0A239E2B4_9ACTN</name>
<evidence type="ECO:0000313" key="2">
    <source>
        <dbReference type="EMBL" id="SNS38649.1"/>
    </source>
</evidence>
<feature type="region of interest" description="Disordered" evidence="1">
    <location>
        <begin position="1"/>
        <end position="24"/>
    </location>
</feature>
<sequence>MAAWIEDSAGYHRSRGEEPPGPDWEFIGRALTAAALYE</sequence>
<protein>
    <submittedName>
        <fullName evidence="2">Uncharacterized protein</fullName>
    </submittedName>
</protein>
<evidence type="ECO:0000256" key="1">
    <source>
        <dbReference type="SAM" id="MobiDB-lite"/>
    </source>
</evidence>
<accession>A0A239E2B4</accession>
<organism evidence="2 3">
    <name type="scientific">Actinacidiphila glaucinigra</name>
    <dbReference type="NCBI Taxonomy" id="235986"/>
    <lineage>
        <taxon>Bacteria</taxon>
        <taxon>Bacillati</taxon>
        <taxon>Actinomycetota</taxon>
        <taxon>Actinomycetes</taxon>
        <taxon>Kitasatosporales</taxon>
        <taxon>Streptomycetaceae</taxon>
        <taxon>Actinacidiphila</taxon>
    </lineage>
</organism>
<keyword evidence="3" id="KW-1185">Reference proteome</keyword>
<reference evidence="2 3" key="1">
    <citation type="submission" date="2017-06" db="EMBL/GenBank/DDBJ databases">
        <authorList>
            <person name="Kim H.J."/>
            <person name="Triplett B.A."/>
        </authorList>
    </citation>
    <scope>NUCLEOTIDE SEQUENCE [LARGE SCALE GENOMIC DNA]</scope>
    <source>
        <strain evidence="2 3">CGMCC 4.1858</strain>
    </source>
</reference>